<comment type="caution">
    <text evidence="5">The sequence shown here is derived from an EMBL/GenBank/DDBJ whole genome shotgun (WGS) entry which is preliminary data.</text>
</comment>
<keyword evidence="6" id="KW-1185">Reference proteome</keyword>
<dbReference type="InterPro" id="IPR036390">
    <property type="entry name" value="WH_DNA-bd_sf"/>
</dbReference>
<dbReference type="EMBL" id="BAAAQY010000005">
    <property type="protein sequence ID" value="GAA2235042.1"/>
    <property type="molecule type" value="Genomic_DNA"/>
</dbReference>
<gene>
    <name evidence="5" type="ORF">GCM10009851_20100</name>
</gene>
<proteinExistence type="predicted"/>
<dbReference type="Gene3D" id="1.10.10.10">
    <property type="entry name" value="Winged helix-like DNA-binding domain superfamily/Winged helix DNA-binding domain"/>
    <property type="match status" value="1"/>
</dbReference>
<dbReference type="InterPro" id="IPR036388">
    <property type="entry name" value="WH-like_DNA-bd_sf"/>
</dbReference>
<dbReference type="PANTHER" id="PTHR44846:SF1">
    <property type="entry name" value="MANNOSYL-D-GLYCERATE TRANSPORT_METABOLISM SYSTEM REPRESSOR MNGR-RELATED"/>
    <property type="match status" value="1"/>
</dbReference>
<evidence type="ECO:0000256" key="3">
    <source>
        <dbReference type="ARBA" id="ARBA00023163"/>
    </source>
</evidence>
<evidence type="ECO:0000256" key="2">
    <source>
        <dbReference type="ARBA" id="ARBA00023125"/>
    </source>
</evidence>
<dbReference type="SMART" id="SM00866">
    <property type="entry name" value="UTRA"/>
    <property type="match status" value="1"/>
</dbReference>
<name>A0ABP5QGC1_9MICO</name>
<keyword evidence="2" id="KW-0238">DNA-binding</keyword>
<dbReference type="Proteomes" id="UP001500929">
    <property type="component" value="Unassembled WGS sequence"/>
</dbReference>
<organism evidence="5 6">
    <name type="scientific">Herbiconiux moechotypicola</name>
    <dbReference type="NCBI Taxonomy" id="637393"/>
    <lineage>
        <taxon>Bacteria</taxon>
        <taxon>Bacillati</taxon>
        <taxon>Actinomycetota</taxon>
        <taxon>Actinomycetes</taxon>
        <taxon>Micrococcales</taxon>
        <taxon>Microbacteriaceae</taxon>
        <taxon>Herbiconiux</taxon>
    </lineage>
</organism>
<dbReference type="SUPFAM" id="SSF64288">
    <property type="entry name" value="Chorismate lyase-like"/>
    <property type="match status" value="1"/>
</dbReference>
<dbReference type="InterPro" id="IPR011663">
    <property type="entry name" value="UTRA"/>
</dbReference>
<dbReference type="SUPFAM" id="SSF46785">
    <property type="entry name" value="Winged helix' DNA-binding domain"/>
    <property type="match status" value="1"/>
</dbReference>
<dbReference type="Gene3D" id="3.40.1410.10">
    <property type="entry name" value="Chorismate lyase-like"/>
    <property type="match status" value="1"/>
</dbReference>
<accession>A0ABP5QGC1</accession>
<dbReference type="PANTHER" id="PTHR44846">
    <property type="entry name" value="MANNOSYL-D-GLYCERATE TRANSPORT/METABOLISM SYSTEM REPRESSOR MNGR-RELATED"/>
    <property type="match status" value="1"/>
</dbReference>
<feature type="domain" description="HTH gntR-type" evidence="4">
    <location>
        <begin position="1"/>
        <end position="68"/>
    </location>
</feature>
<evidence type="ECO:0000259" key="4">
    <source>
        <dbReference type="PROSITE" id="PS50949"/>
    </source>
</evidence>
<keyword evidence="3" id="KW-0804">Transcription</keyword>
<dbReference type="SMART" id="SM00345">
    <property type="entry name" value="HTH_GNTR"/>
    <property type="match status" value="1"/>
</dbReference>
<evidence type="ECO:0000256" key="1">
    <source>
        <dbReference type="ARBA" id="ARBA00023015"/>
    </source>
</evidence>
<sequence length="240" mass="26566">MSDKVSLDDRLRDVWRRAAEEGTSMPGESTLALDLEMSRPAVREALVRLEERGYIRRRKGADTVVNTSLLNIPARFDRQVDKLELIRSTGRDPGVEVLSHEITPITVDEAVEFEVAPGTPVLRLTKLWTADGRPVMLARDCVPLAGRRAVGYDPSESIFSLALSLGHEHIEWEVVWPGADVLSEADARALGRPEGEAVLTVELTGVGRSGRTGYWSSELHVKGALRYAMVRSVKVDRGER</sequence>
<keyword evidence="1" id="KW-0805">Transcription regulation</keyword>
<protein>
    <recommendedName>
        <fullName evidence="4">HTH gntR-type domain-containing protein</fullName>
    </recommendedName>
</protein>
<dbReference type="PROSITE" id="PS50949">
    <property type="entry name" value="HTH_GNTR"/>
    <property type="match status" value="1"/>
</dbReference>
<dbReference type="InterPro" id="IPR028978">
    <property type="entry name" value="Chorismate_lyase_/UTRA_dom_sf"/>
</dbReference>
<dbReference type="Pfam" id="PF00392">
    <property type="entry name" value="GntR"/>
    <property type="match status" value="1"/>
</dbReference>
<dbReference type="PRINTS" id="PR00035">
    <property type="entry name" value="HTHGNTR"/>
</dbReference>
<evidence type="ECO:0000313" key="6">
    <source>
        <dbReference type="Proteomes" id="UP001500929"/>
    </source>
</evidence>
<evidence type="ECO:0000313" key="5">
    <source>
        <dbReference type="EMBL" id="GAA2235042.1"/>
    </source>
</evidence>
<dbReference type="InterPro" id="IPR000524">
    <property type="entry name" value="Tscrpt_reg_HTH_GntR"/>
</dbReference>
<dbReference type="InterPro" id="IPR050679">
    <property type="entry name" value="Bact_HTH_transcr_reg"/>
</dbReference>
<reference evidence="6" key="1">
    <citation type="journal article" date="2019" name="Int. J. Syst. Evol. Microbiol.">
        <title>The Global Catalogue of Microorganisms (GCM) 10K type strain sequencing project: providing services to taxonomists for standard genome sequencing and annotation.</title>
        <authorList>
            <consortium name="The Broad Institute Genomics Platform"/>
            <consortium name="The Broad Institute Genome Sequencing Center for Infectious Disease"/>
            <person name="Wu L."/>
            <person name="Ma J."/>
        </authorList>
    </citation>
    <scope>NUCLEOTIDE SEQUENCE [LARGE SCALE GENOMIC DNA]</scope>
    <source>
        <strain evidence="6">JCM 16117</strain>
    </source>
</reference>
<dbReference type="Pfam" id="PF07702">
    <property type="entry name" value="UTRA"/>
    <property type="match status" value="1"/>
</dbReference>